<dbReference type="PRINTS" id="PR00069">
    <property type="entry name" value="ALDKETRDTASE"/>
</dbReference>
<accession>A0A5C5YQ22</accession>
<proteinExistence type="predicted"/>
<evidence type="ECO:0000259" key="2">
    <source>
        <dbReference type="Pfam" id="PF00248"/>
    </source>
</evidence>
<organism evidence="3 4">
    <name type="scientific">Posidoniimonas polymericola</name>
    <dbReference type="NCBI Taxonomy" id="2528002"/>
    <lineage>
        <taxon>Bacteria</taxon>
        <taxon>Pseudomonadati</taxon>
        <taxon>Planctomycetota</taxon>
        <taxon>Planctomycetia</taxon>
        <taxon>Pirellulales</taxon>
        <taxon>Lacipirellulaceae</taxon>
        <taxon>Posidoniimonas</taxon>
    </lineage>
</organism>
<evidence type="ECO:0000313" key="4">
    <source>
        <dbReference type="Proteomes" id="UP000318478"/>
    </source>
</evidence>
<dbReference type="EC" id="1.1.1.-" evidence="3"/>
<keyword evidence="4" id="KW-1185">Reference proteome</keyword>
<dbReference type="PANTHER" id="PTHR43625:SF40">
    <property type="entry name" value="ALDO-KETO REDUCTASE YAKC [NADP(+)]"/>
    <property type="match status" value="1"/>
</dbReference>
<gene>
    <name evidence="3" type="primary">yhdN_2</name>
    <name evidence="3" type="ORF">Pla123a_24310</name>
</gene>
<dbReference type="InterPro" id="IPR023210">
    <property type="entry name" value="NADP_OxRdtase_dom"/>
</dbReference>
<dbReference type="CDD" id="cd19084">
    <property type="entry name" value="AKR_AKR11B1-like"/>
    <property type="match status" value="1"/>
</dbReference>
<dbReference type="RefSeq" id="WP_146587225.1">
    <property type="nucleotide sequence ID" value="NZ_SJPO01000005.1"/>
</dbReference>
<dbReference type="SUPFAM" id="SSF51430">
    <property type="entry name" value="NAD(P)-linked oxidoreductase"/>
    <property type="match status" value="1"/>
</dbReference>
<dbReference type="GO" id="GO:0016491">
    <property type="term" value="F:oxidoreductase activity"/>
    <property type="evidence" value="ECO:0007669"/>
    <property type="project" value="UniProtKB-KW"/>
</dbReference>
<dbReference type="AlphaFoldDB" id="A0A5C5YQ22"/>
<dbReference type="GO" id="GO:0005737">
    <property type="term" value="C:cytoplasm"/>
    <property type="evidence" value="ECO:0007669"/>
    <property type="project" value="TreeGrafter"/>
</dbReference>
<sequence>MTSNADNDQRPLGQSGIQVTGVALGCWPIAGVTTLGANEQDSIATVREAIDCGVNFLDTAYVYGPEGESERVIAKALNGRRDDVVIATKGGIHYEDGQMTQDARPATLRAECEESLRRLDRERVELLYLHSPDPSVPIEESAGALGELQREGKTRSVGASNCSLEQLQAFHAVCPLAAVQLPYNLLQRDIEKRTLPWCREHGIAITAYWPLMKGLLAGKLPPSGELDPNDNRLSYPMYQGEEWVKNQAFVERLREAAALTDATVAQVVINWTMHQPGITSVLCGAKRAWQIRETAGAMGWSLTGEQQQIIERALAARGEAAAKRTYE</sequence>
<dbReference type="InterPro" id="IPR036812">
    <property type="entry name" value="NAD(P)_OxRdtase_dom_sf"/>
</dbReference>
<dbReference type="InterPro" id="IPR050791">
    <property type="entry name" value="Aldo-Keto_reductase"/>
</dbReference>
<dbReference type="Gene3D" id="3.20.20.100">
    <property type="entry name" value="NADP-dependent oxidoreductase domain"/>
    <property type="match status" value="1"/>
</dbReference>
<comment type="caution">
    <text evidence="3">The sequence shown here is derived from an EMBL/GenBank/DDBJ whole genome shotgun (WGS) entry which is preliminary data.</text>
</comment>
<dbReference type="Proteomes" id="UP000318478">
    <property type="component" value="Unassembled WGS sequence"/>
</dbReference>
<reference evidence="3 4" key="1">
    <citation type="submission" date="2019-02" db="EMBL/GenBank/DDBJ databases">
        <title>Deep-cultivation of Planctomycetes and their phenomic and genomic characterization uncovers novel biology.</title>
        <authorList>
            <person name="Wiegand S."/>
            <person name="Jogler M."/>
            <person name="Boedeker C."/>
            <person name="Pinto D."/>
            <person name="Vollmers J."/>
            <person name="Rivas-Marin E."/>
            <person name="Kohn T."/>
            <person name="Peeters S.H."/>
            <person name="Heuer A."/>
            <person name="Rast P."/>
            <person name="Oberbeckmann S."/>
            <person name="Bunk B."/>
            <person name="Jeske O."/>
            <person name="Meyerdierks A."/>
            <person name="Storesund J.E."/>
            <person name="Kallscheuer N."/>
            <person name="Luecker S."/>
            <person name="Lage O.M."/>
            <person name="Pohl T."/>
            <person name="Merkel B.J."/>
            <person name="Hornburger P."/>
            <person name="Mueller R.-W."/>
            <person name="Bruemmer F."/>
            <person name="Labrenz M."/>
            <person name="Spormann A.M."/>
            <person name="Op Den Camp H."/>
            <person name="Overmann J."/>
            <person name="Amann R."/>
            <person name="Jetten M.S.M."/>
            <person name="Mascher T."/>
            <person name="Medema M.H."/>
            <person name="Devos D.P."/>
            <person name="Kaster A.-K."/>
            <person name="Ovreas L."/>
            <person name="Rohde M."/>
            <person name="Galperin M.Y."/>
            <person name="Jogler C."/>
        </authorList>
    </citation>
    <scope>NUCLEOTIDE SEQUENCE [LARGE SCALE GENOMIC DNA]</scope>
    <source>
        <strain evidence="3 4">Pla123a</strain>
    </source>
</reference>
<evidence type="ECO:0000256" key="1">
    <source>
        <dbReference type="ARBA" id="ARBA00023002"/>
    </source>
</evidence>
<name>A0A5C5YQ22_9BACT</name>
<dbReference type="Pfam" id="PF00248">
    <property type="entry name" value="Aldo_ket_red"/>
    <property type="match status" value="1"/>
</dbReference>
<dbReference type="InterPro" id="IPR020471">
    <property type="entry name" value="AKR"/>
</dbReference>
<feature type="domain" description="NADP-dependent oxidoreductase" evidence="2">
    <location>
        <begin position="24"/>
        <end position="313"/>
    </location>
</feature>
<dbReference type="PANTHER" id="PTHR43625">
    <property type="entry name" value="AFLATOXIN B1 ALDEHYDE REDUCTASE"/>
    <property type="match status" value="1"/>
</dbReference>
<dbReference type="OrthoDB" id="9804790at2"/>
<dbReference type="EMBL" id="SJPO01000005">
    <property type="protein sequence ID" value="TWT77005.1"/>
    <property type="molecule type" value="Genomic_DNA"/>
</dbReference>
<keyword evidence="1 3" id="KW-0560">Oxidoreductase</keyword>
<protein>
    <submittedName>
        <fullName evidence="3">General stress protein 69</fullName>
        <ecNumber evidence="3">1.1.1.-</ecNumber>
    </submittedName>
</protein>
<evidence type="ECO:0000313" key="3">
    <source>
        <dbReference type="EMBL" id="TWT77005.1"/>
    </source>
</evidence>